<dbReference type="WBParaSite" id="ALUE_0000178101-mRNA-1">
    <property type="protein sequence ID" value="ALUE_0000178101-mRNA-1"/>
    <property type="gene ID" value="ALUE_0000178101"/>
</dbReference>
<keyword evidence="1" id="KW-1133">Transmembrane helix</keyword>
<protein>
    <submittedName>
        <fullName evidence="3">Uncharacterized protein</fullName>
    </submittedName>
</protein>
<proteinExistence type="predicted"/>
<accession>A0A0M3HJT6</accession>
<keyword evidence="2" id="KW-1185">Reference proteome</keyword>
<evidence type="ECO:0000256" key="1">
    <source>
        <dbReference type="SAM" id="Phobius"/>
    </source>
</evidence>
<evidence type="ECO:0000313" key="2">
    <source>
        <dbReference type="Proteomes" id="UP000036681"/>
    </source>
</evidence>
<feature type="transmembrane region" description="Helical" evidence="1">
    <location>
        <begin position="67"/>
        <end position="86"/>
    </location>
</feature>
<organism evidence="2 3">
    <name type="scientific">Ascaris lumbricoides</name>
    <name type="common">Giant roundworm</name>
    <dbReference type="NCBI Taxonomy" id="6252"/>
    <lineage>
        <taxon>Eukaryota</taxon>
        <taxon>Metazoa</taxon>
        <taxon>Ecdysozoa</taxon>
        <taxon>Nematoda</taxon>
        <taxon>Chromadorea</taxon>
        <taxon>Rhabditida</taxon>
        <taxon>Spirurina</taxon>
        <taxon>Ascaridomorpha</taxon>
        <taxon>Ascaridoidea</taxon>
        <taxon>Ascarididae</taxon>
        <taxon>Ascaris</taxon>
    </lineage>
</organism>
<dbReference type="AlphaFoldDB" id="A0A0M3HJT6"/>
<sequence length="90" mass="10429">MRNQIFPPLAIHLADKGIEEARDRKTDGCGTFESRMYGQKCIYRTGEQDERRVVEAVALTFQFRISLLFRIYAKVFIYAALMINAYNACN</sequence>
<keyword evidence="1" id="KW-0812">Transmembrane</keyword>
<keyword evidence="1" id="KW-0472">Membrane</keyword>
<evidence type="ECO:0000313" key="3">
    <source>
        <dbReference type="WBParaSite" id="ALUE_0000178101-mRNA-1"/>
    </source>
</evidence>
<dbReference type="Proteomes" id="UP000036681">
    <property type="component" value="Unplaced"/>
</dbReference>
<name>A0A0M3HJT6_ASCLU</name>
<reference evidence="3" key="1">
    <citation type="submission" date="2017-02" db="UniProtKB">
        <authorList>
            <consortium name="WormBaseParasite"/>
        </authorList>
    </citation>
    <scope>IDENTIFICATION</scope>
</reference>